<keyword evidence="2" id="KW-0812">Transmembrane</keyword>
<dbReference type="Pfam" id="PF08434">
    <property type="entry name" value="CLCA"/>
    <property type="match status" value="1"/>
</dbReference>
<dbReference type="SUPFAM" id="SSF53300">
    <property type="entry name" value="vWA-like"/>
    <property type="match status" value="1"/>
</dbReference>
<dbReference type="GO" id="GO:0032991">
    <property type="term" value="C:protein-containing complex"/>
    <property type="evidence" value="ECO:0007669"/>
    <property type="project" value="UniProtKB-ARBA"/>
</dbReference>
<keyword evidence="2" id="KW-1133">Transmembrane helix</keyword>
<sequence length="1158" mass="126997">MALSIGQYCVLVAAVLTTVCPWNITAMTRVSLRDNGYEGVVVAIEEDTPVAYCNEVIVGLEEIIRSASSSLFLATRGRANFRSIQVLVPSAWTVSLCPALTDLKLATTEDWATADMRVTHGRNSVHGYRPWTLQTQGCSKPGNYISMGYELLLENTTETAGRLVGAEWLKYRYGVFSEVGSPGSPVHPPHYRAPDASWTPNACANTRLNTHTDCDPSSLTCSPFIRQEDNLGLKSSVMAFPEMPSAEELCDEGSHNHDAPTRQNLICSGKSIWEIMRASTDFQNNRNVEGGLMESEVVFTYVRPQAKRLVLLIENTNAMNVQKRWNFLRKAIQKTVTYDIPDGYNVGLVVFNSIATIKYQMTTLTDGPSGTREKVGFSLPRNPSEEDQHRRCIICGLKEALQVLRHGGPTAGGHIILITGDSGTFGDAERIEAQQLIGDSQITLHSIVYPLTDKFPRPGSGLAYLAARSGGHTYIVPDEGYGSLSRLGMYYNLLDGLYHTLTNIAPRATLPVKIHSKEHPGGLQQMSQGSFMVDPALGIDTVFAIFYYDVTHVGDQVHLESPQGQVIDTVNMQKEYHNINMITVRLEEAQVTPGLWKYKVKNLADSHQALYVQVTSRPRSNPNYLGVSVRGWSNHPDAQINTTDISQLFALYAEVTADNRPIEGANVTATITKLGQMENGTQNQPFSVQLLDNGLTSPDMLKADGVYSRYVTGLVFAKYIITLFVKGDIQGHKFERNLRLGVLDVVGVPTSHDALPPSRIVDLRSSPLPDTVNQVAFSWTAPGGDLDFGKADRYVVMASKNQRELLEGGGALLEGWPAPLEAPAMQQHTMTWLQYDQVHYLVIYAVDEEGNTGIISNVISVYVSSPPPSTTASPSSSLSPVVSVNMSASKEANGTPVLAELDTSQLAVILGCIVGVIIVMILIICYCIAVNRRHRKNAEVKKVQEIQDTYSVSVTVSPKGGEFPDTKDGIKDGRKEYVNPAESWSASQLLSNHNANNRGSMSAGSDETSDHSDLTKKIYGVSSGQNDFYVDNNQYQYHIPGFPDHCPPPSEGYPTPSESYTVTPTESYPEGYPFPPEVRSYMSSQPSDSFLSVSCDLPSTHAPPAYSVYPSYNASVCSGKVPPPIPPKPYLYDSQHLDPQSSTLSSIYEKRIRNVTMV</sequence>
<keyword evidence="3" id="KW-0732">Signal</keyword>
<feature type="domain" description="Calcium-activated chloride channel N-terminal" evidence="4">
    <location>
        <begin position="30"/>
        <end position="287"/>
    </location>
</feature>
<organism evidence="5 6">
    <name type="scientific">Meganyctiphanes norvegica</name>
    <name type="common">Northern krill</name>
    <name type="synonym">Thysanopoda norvegica</name>
    <dbReference type="NCBI Taxonomy" id="48144"/>
    <lineage>
        <taxon>Eukaryota</taxon>
        <taxon>Metazoa</taxon>
        <taxon>Ecdysozoa</taxon>
        <taxon>Arthropoda</taxon>
        <taxon>Crustacea</taxon>
        <taxon>Multicrustacea</taxon>
        <taxon>Malacostraca</taxon>
        <taxon>Eumalacostraca</taxon>
        <taxon>Eucarida</taxon>
        <taxon>Euphausiacea</taxon>
        <taxon>Euphausiidae</taxon>
        <taxon>Meganyctiphanes</taxon>
    </lineage>
</organism>
<reference evidence="5 6" key="1">
    <citation type="submission" date="2024-05" db="EMBL/GenBank/DDBJ databases">
        <authorList>
            <person name="Wallberg A."/>
        </authorList>
    </citation>
    <scope>NUCLEOTIDE SEQUENCE [LARGE SCALE GENOMIC DNA]</scope>
</reference>
<evidence type="ECO:0000256" key="3">
    <source>
        <dbReference type="SAM" id="SignalP"/>
    </source>
</evidence>
<dbReference type="CDD" id="cd00198">
    <property type="entry name" value="vWFA"/>
    <property type="match status" value="1"/>
</dbReference>
<name>A0AAV2RY57_MEGNR</name>
<evidence type="ECO:0000313" key="6">
    <source>
        <dbReference type="Proteomes" id="UP001497623"/>
    </source>
</evidence>
<protein>
    <recommendedName>
        <fullName evidence="4">Calcium-activated chloride channel N-terminal domain-containing protein</fullName>
    </recommendedName>
</protein>
<comment type="caution">
    <text evidence="5">The sequence shown here is derived from an EMBL/GenBank/DDBJ whole genome shotgun (WGS) entry which is preliminary data.</text>
</comment>
<evidence type="ECO:0000313" key="5">
    <source>
        <dbReference type="EMBL" id="CAL4151819.1"/>
    </source>
</evidence>
<feature type="region of interest" description="Disordered" evidence="1">
    <location>
        <begin position="992"/>
        <end position="1012"/>
    </location>
</feature>
<feature type="chain" id="PRO_5043674150" description="Calcium-activated chloride channel N-terminal domain-containing protein" evidence="3">
    <location>
        <begin position="22"/>
        <end position="1158"/>
    </location>
</feature>
<dbReference type="InterPro" id="IPR036465">
    <property type="entry name" value="vWFA_dom_sf"/>
</dbReference>
<feature type="signal peptide" evidence="3">
    <location>
        <begin position="1"/>
        <end position="21"/>
    </location>
</feature>
<feature type="transmembrane region" description="Helical" evidence="2">
    <location>
        <begin position="906"/>
        <end position="929"/>
    </location>
</feature>
<dbReference type="Gene3D" id="3.40.50.410">
    <property type="entry name" value="von Willebrand factor, type A domain"/>
    <property type="match status" value="1"/>
</dbReference>
<feature type="region of interest" description="Disordered" evidence="1">
    <location>
        <begin position="1044"/>
        <end position="1067"/>
    </location>
</feature>
<feature type="compositionally biased region" description="Polar residues" evidence="1">
    <location>
        <begin position="1056"/>
        <end position="1066"/>
    </location>
</feature>
<dbReference type="EMBL" id="CAXKWB010038522">
    <property type="protein sequence ID" value="CAL4151819.1"/>
    <property type="molecule type" value="Genomic_DNA"/>
</dbReference>
<feature type="compositionally biased region" description="Polar residues" evidence="1">
    <location>
        <begin position="992"/>
        <end position="1006"/>
    </location>
</feature>
<keyword evidence="2" id="KW-0472">Membrane</keyword>
<dbReference type="AlphaFoldDB" id="A0AAV2RY57"/>
<keyword evidence="6" id="KW-1185">Reference proteome</keyword>
<gene>
    <name evidence="5" type="ORF">MNOR_LOCUS30846</name>
</gene>
<accession>A0AAV2RY57</accession>
<evidence type="ECO:0000259" key="4">
    <source>
        <dbReference type="Pfam" id="PF08434"/>
    </source>
</evidence>
<dbReference type="Proteomes" id="UP001497623">
    <property type="component" value="Unassembled WGS sequence"/>
</dbReference>
<evidence type="ECO:0000256" key="1">
    <source>
        <dbReference type="SAM" id="MobiDB-lite"/>
    </source>
</evidence>
<evidence type="ECO:0000256" key="2">
    <source>
        <dbReference type="SAM" id="Phobius"/>
    </source>
</evidence>
<dbReference type="InterPro" id="IPR013642">
    <property type="entry name" value="CLCA_N"/>
</dbReference>
<proteinExistence type="predicted"/>